<dbReference type="Proteomes" id="UP000034883">
    <property type="component" value="Chromosome"/>
</dbReference>
<dbReference type="Gene3D" id="1.20.1260.10">
    <property type="match status" value="1"/>
</dbReference>
<dbReference type="STRING" id="927083.DB32_007761"/>
<keyword evidence="3" id="KW-1185">Reference proteome</keyword>
<dbReference type="OrthoDB" id="5395623at2"/>
<dbReference type="Pfam" id="PF09537">
    <property type="entry name" value="DUF2383"/>
    <property type="match status" value="1"/>
</dbReference>
<protein>
    <recommendedName>
        <fullName evidence="1">DUF2383 domain-containing protein</fullName>
    </recommendedName>
</protein>
<dbReference type="AlphaFoldDB" id="A0A0F6W938"/>
<feature type="domain" description="DUF2383" evidence="1">
    <location>
        <begin position="6"/>
        <end position="112"/>
    </location>
</feature>
<dbReference type="InterPro" id="IPR012347">
    <property type="entry name" value="Ferritin-like"/>
</dbReference>
<dbReference type="InterPro" id="IPR009078">
    <property type="entry name" value="Ferritin-like_SF"/>
</dbReference>
<dbReference type="KEGG" id="samy:DB32_007761"/>
<organism evidence="2 3">
    <name type="scientific">Sandaracinus amylolyticus</name>
    <dbReference type="NCBI Taxonomy" id="927083"/>
    <lineage>
        <taxon>Bacteria</taxon>
        <taxon>Pseudomonadati</taxon>
        <taxon>Myxococcota</taxon>
        <taxon>Polyangia</taxon>
        <taxon>Polyangiales</taxon>
        <taxon>Sandaracinaceae</taxon>
        <taxon>Sandaracinus</taxon>
    </lineage>
</organism>
<dbReference type="RefSeq" id="WP_053237562.1">
    <property type="nucleotide sequence ID" value="NZ_CP011125.1"/>
</dbReference>
<evidence type="ECO:0000313" key="3">
    <source>
        <dbReference type="Proteomes" id="UP000034883"/>
    </source>
</evidence>
<sequence>METNAVIALLRDLVHLDVDAIHAYDQAIKNIDVEPVRAELERFKGDHERHVTELTTAILDLGGTAPVIRRDLKGLFIEGMTALRAAMGTEQSLRAMQTNEKLTNKEYDKAAKMALPARVDELVRRNYDDERRHLEYIEDAIARRVWEQVRHA</sequence>
<name>A0A0F6W938_9BACT</name>
<reference evidence="2 3" key="1">
    <citation type="submission" date="2015-03" db="EMBL/GenBank/DDBJ databases">
        <title>Genome assembly of Sandaracinus amylolyticus DSM 53668.</title>
        <authorList>
            <person name="Sharma G."/>
            <person name="Subramanian S."/>
        </authorList>
    </citation>
    <scope>NUCLEOTIDE SEQUENCE [LARGE SCALE GENOMIC DNA]</scope>
    <source>
        <strain evidence="2 3">DSM 53668</strain>
    </source>
</reference>
<evidence type="ECO:0000313" key="2">
    <source>
        <dbReference type="EMBL" id="AKF10612.1"/>
    </source>
</evidence>
<dbReference type="EMBL" id="CP011125">
    <property type="protein sequence ID" value="AKF10612.1"/>
    <property type="molecule type" value="Genomic_DNA"/>
</dbReference>
<proteinExistence type="predicted"/>
<dbReference type="CDD" id="cd00657">
    <property type="entry name" value="Ferritin_like"/>
    <property type="match status" value="1"/>
</dbReference>
<dbReference type="SUPFAM" id="SSF47240">
    <property type="entry name" value="Ferritin-like"/>
    <property type="match status" value="1"/>
</dbReference>
<gene>
    <name evidence="2" type="ORF">DB32_007761</name>
</gene>
<accession>A0A0F6W938</accession>
<evidence type="ECO:0000259" key="1">
    <source>
        <dbReference type="Pfam" id="PF09537"/>
    </source>
</evidence>
<dbReference type="InterPro" id="IPR019052">
    <property type="entry name" value="DUF2383"/>
</dbReference>